<keyword evidence="2" id="KW-1185">Reference proteome</keyword>
<evidence type="ECO:0000313" key="2">
    <source>
        <dbReference type="Proteomes" id="UP000075809"/>
    </source>
</evidence>
<dbReference type="AlphaFoldDB" id="A0A151XIQ6"/>
<dbReference type="Proteomes" id="UP000075809">
    <property type="component" value="Unassembled WGS sequence"/>
</dbReference>
<protein>
    <submittedName>
        <fullName evidence="1">Uncharacterized protein</fullName>
    </submittedName>
</protein>
<name>A0A151XIQ6_9HYME</name>
<gene>
    <name evidence="1" type="ORF">ALC60_00574</name>
</gene>
<dbReference type="EMBL" id="KQ982080">
    <property type="protein sequence ID" value="KYQ60168.1"/>
    <property type="molecule type" value="Genomic_DNA"/>
</dbReference>
<proteinExistence type="predicted"/>
<organism evidence="1 2">
    <name type="scientific">Mycetomoellerius zeteki</name>
    <dbReference type="NCBI Taxonomy" id="64791"/>
    <lineage>
        <taxon>Eukaryota</taxon>
        <taxon>Metazoa</taxon>
        <taxon>Ecdysozoa</taxon>
        <taxon>Arthropoda</taxon>
        <taxon>Hexapoda</taxon>
        <taxon>Insecta</taxon>
        <taxon>Pterygota</taxon>
        <taxon>Neoptera</taxon>
        <taxon>Endopterygota</taxon>
        <taxon>Hymenoptera</taxon>
        <taxon>Apocrita</taxon>
        <taxon>Aculeata</taxon>
        <taxon>Formicoidea</taxon>
        <taxon>Formicidae</taxon>
        <taxon>Myrmicinae</taxon>
        <taxon>Mycetomoellerius</taxon>
    </lineage>
</organism>
<evidence type="ECO:0000313" key="1">
    <source>
        <dbReference type="EMBL" id="KYQ60168.1"/>
    </source>
</evidence>
<accession>A0A151XIQ6</accession>
<sequence length="47" mass="5318">MITTMAIRRPKQADRQAGLTIVPRNREAYDWVSFGLLGRDTVGRATQ</sequence>
<reference evidence="1 2" key="1">
    <citation type="submission" date="2015-09" db="EMBL/GenBank/DDBJ databases">
        <title>Trachymyrmex zeteki WGS genome.</title>
        <authorList>
            <person name="Nygaard S."/>
            <person name="Hu H."/>
            <person name="Boomsma J."/>
            <person name="Zhang G."/>
        </authorList>
    </citation>
    <scope>NUCLEOTIDE SEQUENCE [LARGE SCALE GENOMIC DNA]</scope>
    <source>
        <strain evidence="1">Tzet28-1</strain>
        <tissue evidence="1">Whole body</tissue>
    </source>
</reference>